<evidence type="ECO:0000256" key="1">
    <source>
        <dbReference type="SAM" id="SignalP"/>
    </source>
</evidence>
<feature type="chain" id="PRO_5035418506" evidence="1">
    <location>
        <begin position="20"/>
        <end position="90"/>
    </location>
</feature>
<keyword evidence="1" id="KW-0732">Signal</keyword>
<protein>
    <submittedName>
        <fullName evidence="2">Uncharacterized protein</fullName>
    </submittedName>
</protein>
<dbReference type="OrthoDB" id="10348265at2759"/>
<accession>A0A8K0R045</accession>
<feature type="signal peptide" evidence="1">
    <location>
        <begin position="1"/>
        <end position="19"/>
    </location>
</feature>
<comment type="caution">
    <text evidence="2">The sequence shown here is derived from an EMBL/GenBank/DDBJ whole genome shotgun (WGS) entry which is preliminary data.</text>
</comment>
<evidence type="ECO:0000313" key="2">
    <source>
        <dbReference type="EMBL" id="KAH7082306.1"/>
    </source>
</evidence>
<dbReference type="EMBL" id="JAGMVJ010000014">
    <property type="protein sequence ID" value="KAH7082306.1"/>
    <property type="molecule type" value="Genomic_DNA"/>
</dbReference>
<organism evidence="2 3">
    <name type="scientific">Paraphoma chrysanthemicola</name>
    <dbReference type="NCBI Taxonomy" id="798071"/>
    <lineage>
        <taxon>Eukaryota</taxon>
        <taxon>Fungi</taxon>
        <taxon>Dikarya</taxon>
        <taxon>Ascomycota</taxon>
        <taxon>Pezizomycotina</taxon>
        <taxon>Dothideomycetes</taxon>
        <taxon>Pleosporomycetidae</taxon>
        <taxon>Pleosporales</taxon>
        <taxon>Pleosporineae</taxon>
        <taxon>Phaeosphaeriaceae</taxon>
        <taxon>Paraphoma</taxon>
    </lineage>
</organism>
<dbReference type="AlphaFoldDB" id="A0A8K0R045"/>
<gene>
    <name evidence="2" type="ORF">FB567DRAFT_530994</name>
</gene>
<sequence>MQFYQILAIIPALTLRIYAFPVPDDSQPPAAVTKRILDRRACSAIYPRAAQDDSDSTYPPIVMLDCAKLTAGDTAEGEDDASILPRNNND</sequence>
<name>A0A8K0R045_9PLEO</name>
<dbReference type="Proteomes" id="UP000813461">
    <property type="component" value="Unassembled WGS sequence"/>
</dbReference>
<proteinExistence type="predicted"/>
<reference evidence="2" key="1">
    <citation type="journal article" date="2021" name="Nat. Commun.">
        <title>Genetic determinants of endophytism in the Arabidopsis root mycobiome.</title>
        <authorList>
            <person name="Mesny F."/>
            <person name="Miyauchi S."/>
            <person name="Thiergart T."/>
            <person name="Pickel B."/>
            <person name="Atanasova L."/>
            <person name="Karlsson M."/>
            <person name="Huettel B."/>
            <person name="Barry K.W."/>
            <person name="Haridas S."/>
            <person name="Chen C."/>
            <person name="Bauer D."/>
            <person name="Andreopoulos W."/>
            <person name="Pangilinan J."/>
            <person name="LaButti K."/>
            <person name="Riley R."/>
            <person name="Lipzen A."/>
            <person name="Clum A."/>
            <person name="Drula E."/>
            <person name="Henrissat B."/>
            <person name="Kohler A."/>
            <person name="Grigoriev I.V."/>
            <person name="Martin F.M."/>
            <person name="Hacquard S."/>
        </authorList>
    </citation>
    <scope>NUCLEOTIDE SEQUENCE</scope>
    <source>
        <strain evidence="2">MPI-SDFR-AT-0120</strain>
    </source>
</reference>
<evidence type="ECO:0000313" key="3">
    <source>
        <dbReference type="Proteomes" id="UP000813461"/>
    </source>
</evidence>
<keyword evidence="3" id="KW-1185">Reference proteome</keyword>